<comment type="caution">
    <text evidence="1">The sequence shown here is derived from an EMBL/GenBank/DDBJ whole genome shotgun (WGS) entry which is preliminary data.</text>
</comment>
<protein>
    <submittedName>
        <fullName evidence="1">Uncharacterized protein</fullName>
    </submittedName>
</protein>
<feature type="non-terminal residue" evidence="1">
    <location>
        <position position="13"/>
    </location>
</feature>
<name>A0A1J8QJQ5_9AGAM</name>
<organism evidence="1 2">
    <name type="scientific">Rhizopogon vesiculosus</name>
    <dbReference type="NCBI Taxonomy" id="180088"/>
    <lineage>
        <taxon>Eukaryota</taxon>
        <taxon>Fungi</taxon>
        <taxon>Dikarya</taxon>
        <taxon>Basidiomycota</taxon>
        <taxon>Agaricomycotina</taxon>
        <taxon>Agaricomycetes</taxon>
        <taxon>Agaricomycetidae</taxon>
        <taxon>Boletales</taxon>
        <taxon>Suillineae</taxon>
        <taxon>Rhizopogonaceae</taxon>
        <taxon>Rhizopogon</taxon>
    </lineage>
</organism>
<keyword evidence="2" id="KW-1185">Reference proteome</keyword>
<reference evidence="1 2" key="1">
    <citation type="submission" date="2016-03" db="EMBL/GenBank/DDBJ databases">
        <title>Comparative genomics of the ectomycorrhizal sister species Rhizopogon vinicolor and Rhizopogon vesiculosus (Basidiomycota: Boletales) reveals a divergence of the mating type B locus.</title>
        <authorList>
            <person name="Mujic A.B."/>
            <person name="Kuo A."/>
            <person name="Tritt A."/>
            <person name="Lipzen A."/>
            <person name="Chen C."/>
            <person name="Johnson J."/>
            <person name="Sharma A."/>
            <person name="Barry K."/>
            <person name="Grigoriev I.V."/>
            <person name="Spatafora J.W."/>
        </authorList>
    </citation>
    <scope>NUCLEOTIDE SEQUENCE [LARGE SCALE GENOMIC DNA]</scope>
    <source>
        <strain evidence="1 2">AM-OR11-056</strain>
    </source>
</reference>
<accession>A0A1J8QJQ5</accession>
<dbReference type="Proteomes" id="UP000183567">
    <property type="component" value="Unassembled WGS sequence"/>
</dbReference>
<evidence type="ECO:0000313" key="2">
    <source>
        <dbReference type="Proteomes" id="UP000183567"/>
    </source>
</evidence>
<evidence type="ECO:0000313" key="1">
    <source>
        <dbReference type="EMBL" id="OJA20147.1"/>
    </source>
</evidence>
<proteinExistence type="predicted"/>
<dbReference type="EMBL" id="LVVM01000698">
    <property type="protein sequence ID" value="OJA20147.1"/>
    <property type="molecule type" value="Genomic_DNA"/>
</dbReference>
<sequence>MPDPSSTVAGGDP</sequence>
<gene>
    <name evidence="1" type="ORF">AZE42_14197</name>
</gene>